<feature type="compositionally biased region" description="Basic and acidic residues" evidence="1">
    <location>
        <begin position="460"/>
        <end position="471"/>
    </location>
</feature>
<dbReference type="OrthoDB" id="3244603at2759"/>
<feature type="compositionally biased region" description="Basic and acidic residues" evidence="1">
    <location>
        <begin position="525"/>
        <end position="535"/>
    </location>
</feature>
<feature type="signal peptide" evidence="2">
    <location>
        <begin position="1"/>
        <end position="22"/>
    </location>
</feature>
<feature type="compositionally biased region" description="Low complexity" evidence="1">
    <location>
        <begin position="360"/>
        <end position="378"/>
    </location>
</feature>
<evidence type="ECO:0000256" key="2">
    <source>
        <dbReference type="SAM" id="SignalP"/>
    </source>
</evidence>
<dbReference type="Proteomes" id="UP000240883">
    <property type="component" value="Unassembled WGS sequence"/>
</dbReference>
<feature type="region of interest" description="Disordered" evidence="1">
    <location>
        <begin position="360"/>
        <end position="398"/>
    </location>
</feature>
<sequence length="965" mass="107511">MASLFNSIILLTPLLLVPLCLHRDHRLRQIASWIRDDLDPVIAREGPDHLRADDVLSLHEIFQALRSSTAISALDLRATGIHRAVMEVSGTATRWPGRLADDCDRIITVWSVKFGRLDALHPFMYGRGGRLEGIAQAEEISKVALIKRWQSHCPEKLAPKRSHRHGDLGFSAGSWWLNSLFACHAGIIDLDSVDGGVCFDKQGAYALLLKDSGEIEAPNPFNFTYRCKPTDRGRFRLTAATPKSRVPIRVLRSHTLNSVWGPKVGVRYEGLWVDFLSGEPADWFRYRVTGWTVRQVKPSDIVGLEFATGDIMYEIKFERVDTSSVDGVLKHPTANEADDYLEYKRLRRVYREGIRKGAPSQAVKAKAKAAPPIQLPQAGPSTLSRTPSKVNPPKNRTTNFRKPLAIIEPILTKKPVSFDWVVATRVPSPISDTEELSATPSRAEVEPPTQATVRSHLVPRKSDSPDARNHQLEPVSSKTSSNYTAETRCSDFREVIPWDYIQPEDLLTTPQPQPHTVAHHPFGQRSRESTRRDRSQSGVWSTKSTSRNSLNLESKLGKKKSEELKRHRLDATATTLHPSLSKKASRRSVFTRSRNPLVKLFDGAKDCSSDEGGRKSSNMSISKQDSISMSPGTLVVSQGVQPILSKNERELHSPAPFRPLSPLSPLTFERRDAVCFPYDFTPIFYTPKTPSIMPVPTVNDPFLDTPTKPTRYIRMEASLADDPFIDTLVRPRHSLPGSLKDFISKPKAAAPLSSSASTPVSGYHMEAGRGSSDSQAAYRLKKMVREDIAIPIRVIFKNPFDESRGGERRESCGAIDPNVDGSMACVYRYIRANARNQSEIDPRVTGAIGTYKRATILSRLVTSLHFLENFSTLKPLTSSTMIKFSIILIFFTLMANAIAAPGKLHVKRTSAPEAQLMGKYCDYCYENYKSCLPGCFDRFGILRPSCAKDCCERIAASCKECALGC</sequence>
<name>A0A2T2PBI6_CORCC</name>
<gene>
    <name evidence="3" type="ORF">BS50DRAFT_643633</name>
</gene>
<evidence type="ECO:0000313" key="3">
    <source>
        <dbReference type="EMBL" id="PSN75021.1"/>
    </source>
</evidence>
<feature type="region of interest" description="Disordered" evidence="1">
    <location>
        <begin position="430"/>
        <end position="486"/>
    </location>
</feature>
<organism evidence="3 4">
    <name type="scientific">Corynespora cassiicola Philippines</name>
    <dbReference type="NCBI Taxonomy" id="1448308"/>
    <lineage>
        <taxon>Eukaryota</taxon>
        <taxon>Fungi</taxon>
        <taxon>Dikarya</taxon>
        <taxon>Ascomycota</taxon>
        <taxon>Pezizomycotina</taxon>
        <taxon>Dothideomycetes</taxon>
        <taxon>Pleosporomycetidae</taxon>
        <taxon>Pleosporales</taxon>
        <taxon>Corynesporascaceae</taxon>
        <taxon>Corynespora</taxon>
    </lineage>
</organism>
<feature type="chain" id="PRO_5015772691" description="YDG domain-containing protein" evidence="2">
    <location>
        <begin position="23"/>
        <end position="965"/>
    </location>
</feature>
<evidence type="ECO:0008006" key="5">
    <source>
        <dbReference type="Google" id="ProtNLM"/>
    </source>
</evidence>
<protein>
    <recommendedName>
        <fullName evidence="5">YDG domain-containing protein</fullName>
    </recommendedName>
</protein>
<feature type="compositionally biased region" description="Polar residues" evidence="1">
    <location>
        <begin position="379"/>
        <end position="398"/>
    </location>
</feature>
<feature type="compositionally biased region" description="Polar residues" evidence="1">
    <location>
        <begin position="474"/>
        <end position="486"/>
    </location>
</feature>
<dbReference type="InterPro" id="IPR015947">
    <property type="entry name" value="PUA-like_sf"/>
</dbReference>
<feature type="compositionally biased region" description="Polar residues" evidence="1">
    <location>
        <begin position="536"/>
        <end position="547"/>
    </location>
</feature>
<accession>A0A2T2PBI6</accession>
<reference evidence="3 4" key="1">
    <citation type="journal article" date="2018" name="Front. Microbiol.">
        <title>Genome-Wide Analysis of Corynespora cassiicola Leaf Fall Disease Putative Effectors.</title>
        <authorList>
            <person name="Lopez D."/>
            <person name="Ribeiro S."/>
            <person name="Label P."/>
            <person name="Fumanal B."/>
            <person name="Venisse J.S."/>
            <person name="Kohler A."/>
            <person name="de Oliveira R.R."/>
            <person name="Labutti K."/>
            <person name="Lipzen A."/>
            <person name="Lail K."/>
            <person name="Bauer D."/>
            <person name="Ohm R.A."/>
            <person name="Barry K.W."/>
            <person name="Spatafora J."/>
            <person name="Grigoriev I.V."/>
            <person name="Martin F.M."/>
            <person name="Pujade-Renaud V."/>
        </authorList>
    </citation>
    <scope>NUCLEOTIDE SEQUENCE [LARGE SCALE GENOMIC DNA]</scope>
    <source>
        <strain evidence="3 4">Philippines</strain>
    </source>
</reference>
<dbReference type="AlphaFoldDB" id="A0A2T2PBI6"/>
<evidence type="ECO:0000256" key="1">
    <source>
        <dbReference type="SAM" id="MobiDB-lite"/>
    </source>
</evidence>
<feature type="compositionally biased region" description="Basic and acidic residues" evidence="1">
    <location>
        <begin position="555"/>
        <end position="565"/>
    </location>
</feature>
<feature type="region of interest" description="Disordered" evidence="1">
    <location>
        <begin position="505"/>
        <end position="588"/>
    </location>
</feature>
<keyword evidence="4" id="KW-1185">Reference proteome</keyword>
<feature type="compositionally biased region" description="Basic and acidic residues" evidence="1">
    <location>
        <begin position="602"/>
        <end position="614"/>
    </location>
</feature>
<dbReference type="SUPFAM" id="SSF88697">
    <property type="entry name" value="PUA domain-like"/>
    <property type="match status" value="1"/>
</dbReference>
<dbReference type="EMBL" id="KZ678128">
    <property type="protein sequence ID" value="PSN75021.1"/>
    <property type="molecule type" value="Genomic_DNA"/>
</dbReference>
<feature type="compositionally biased region" description="Polar residues" evidence="1">
    <location>
        <begin position="615"/>
        <end position="630"/>
    </location>
</feature>
<dbReference type="STRING" id="1448308.A0A2T2PBI6"/>
<evidence type="ECO:0000313" key="4">
    <source>
        <dbReference type="Proteomes" id="UP000240883"/>
    </source>
</evidence>
<keyword evidence="2" id="KW-0732">Signal</keyword>
<feature type="region of interest" description="Disordered" evidence="1">
    <location>
        <begin position="602"/>
        <end position="630"/>
    </location>
</feature>
<proteinExistence type="predicted"/>